<dbReference type="EMBL" id="JANPWB010000008">
    <property type="protein sequence ID" value="KAJ1159581.1"/>
    <property type="molecule type" value="Genomic_DNA"/>
</dbReference>
<evidence type="ECO:0000313" key="2">
    <source>
        <dbReference type="Proteomes" id="UP001066276"/>
    </source>
</evidence>
<protein>
    <submittedName>
        <fullName evidence="1">Uncharacterized protein</fullName>
    </submittedName>
</protein>
<reference evidence="1" key="1">
    <citation type="journal article" date="2022" name="bioRxiv">
        <title>Sequencing and chromosome-scale assembly of the giantPleurodeles waltlgenome.</title>
        <authorList>
            <person name="Brown T."/>
            <person name="Elewa A."/>
            <person name="Iarovenko S."/>
            <person name="Subramanian E."/>
            <person name="Araus A.J."/>
            <person name="Petzold A."/>
            <person name="Susuki M."/>
            <person name="Suzuki K.-i.T."/>
            <person name="Hayashi T."/>
            <person name="Toyoda A."/>
            <person name="Oliveira C."/>
            <person name="Osipova E."/>
            <person name="Leigh N.D."/>
            <person name="Simon A."/>
            <person name="Yun M.H."/>
        </authorList>
    </citation>
    <scope>NUCLEOTIDE SEQUENCE</scope>
    <source>
        <strain evidence="1">20211129_DDA</strain>
        <tissue evidence="1">Liver</tissue>
    </source>
</reference>
<comment type="caution">
    <text evidence="1">The sequence shown here is derived from an EMBL/GenBank/DDBJ whole genome shotgun (WGS) entry which is preliminary data.</text>
</comment>
<evidence type="ECO:0000313" key="1">
    <source>
        <dbReference type="EMBL" id="KAJ1159581.1"/>
    </source>
</evidence>
<proteinExistence type="predicted"/>
<accession>A0AAV7S6S3</accession>
<keyword evidence="2" id="KW-1185">Reference proteome</keyword>
<name>A0AAV7S6S3_PLEWA</name>
<dbReference type="Proteomes" id="UP001066276">
    <property type="component" value="Chromosome 4_2"/>
</dbReference>
<organism evidence="1 2">
    <name type="scientific">Pleurodeles waltl</name>
    <name type="common">Iberian ribbed newt</name>
    <dbReference type="NCBI Taxonomy" id="8319"/>
    <lineage>
        <taxon>Eukaryota</taxon>
        <taxon>Metazoa</taxon>
        <taxon>Chordata</taxon>
        <taxon>Craniata</taxon>
        <taxon>Vertebrata</taxon>
        <taxon>Euteleostomi</taxon>
        <taxon>Amphibia</taxon>
        <taxon>Batrachia</taxon>
        <taxon>Caudata</taxon>
        <taxon>Salamandroidea</taxon>
        <taxon>Salamandridae</taxon>
        <taxon>Pleurodelinae</taxon>
        <taxon>Pleurodeles</taxon>
    </lineage>
</organism>
<gene>
    <name evidence="1" type="ORF">NDU88_000088</name>
</gene>
<dbReference type="AlphaFoldDB" id="A0AAV7S6S3"/>
<sequence>MSRVGRASCHSRNALPVDSIPTALTNFECPRDLAAVVAKTGDSGCDPMPLAPLQADVDADGNGPLDTSNFAEGLSLAPLQLSAPSSTVEGQSILFEGRSRQLPQAPIPLGNEIFTQDPEVAQSDREATINALASADLRAPACTLDATRNSQ</sequence>